<sequence>MGKRRRRRQQPAATVKNPLPSAEEEEPPLWTKYVEEDLVGGVKLYRKYGPVDDKFMEEFQEIHRLQPHNLHEALTRCGYYDQLRNSQGFEVSKPPFETIYGLLIEPANRSHHLVRGSAAVALSFIRKVKRKKGMGLELVEVVGANARHDGVYLFFLTFTARDKFAADQPLQTFRAIAFALPKSNGNYRVP</sequence>
<evidence type="ECO:0000313" key="2">
    <source>
        <dbReference type="EMBL" id="KAJ4844076.1"/>
    </source>
</evidence>
<gene>
    <name evidence="2" type="ORF">Tsubulata_044713</name>
</gene>
<organism evidence="2 3">
    <name type="scientific">Turnera subulata</name>
    <dbReference type="NCBI Taxonomy" id="218843"/>
    <lineage>
        <taxon>Eukaryota</taxon>
        <taxon>Viridiplantae</taxon>
        <taxon>Streptophyta</taxon>
        <taxon>Embryophyta</taxon>
        <taxon>Tracheophyta</taxon>
        <taxon>Spermatophyta</taxon>
        <taxon>Magnoliopsida</taxon>
        <taxon>eudicotyledons</taxon>
        <taxon>Gunneridae</taxon>
        <taxon>Pentapetalae</taxon>
        <taxon>rosids</taxon>
        <taxon>fabids</taxon>
        <taxon>Malpighiales</taxon>
        <taxon>Passifloraceae</taxon>
        <taxon>Turnera</taxon>
    </lineage>
</organism>
<keyword evidence="3" id="KW-1185">Reference proteome</keyword>
<feature type="region of interest" description="Disordered" evidence="1">
    <location>
        <begin position="1"/>
        <end position="26"/>
    </location>
</feature>
<dbReference type="Proteomes" id="UP001141552">
    <property type="component" value="Unassembled WGS sequence"/>
</dbReference>
<dbReference type="EMBL" id="JAKUCV010002058">
    <property type="protein sequence ID" value="KAJ4844076.1"/>
    <property type="molecule type" value="Genomic_DNA"/>
</dbReference>
<accession>A0A9Q0G6K9</accession>
<protein>
    <submittedName>
        <fullName evidence="2">Uncharacterized protein</fullName>
    </submittedName>
</protein>
<evidence type="ECO:0000256" key="1">
    <source>
        <dbReference type="SAM" id="MobiDB-lite"/>
    </source>
</evidence>
<evidence type="ECO:0000313" key="3">
    <source>
        <dbReference type="Proteomes" id="UP001141552"/>
    </source>
</evidence>
<reference evidence="2" key="1">
    <citation type="submission" date="2022-02" db="EMBL/GenBank/DDBJ databases">
        <authorList>
            <person name="Henning P.M."/>
            <person name="McCubbin A.G."/>
            <person name="Shore J.S."/>
        </authorList>
    </citation>
    <scope>NUCLEOTIDE SEQUENCE</scope>
    <source>
        <strain evidence="2">F60SS</strain>
        <tissue evidence="2">Leaves</tissue>
    </source>
</reference>
<name>A0A9Q0G6K9_9ROSI</name>
<proteinExistence type="predicted"/>
<dbReference type="AlphaFoldDB" id="A0A9Q0G6K9"/>
<comment type="caution">
    <text evidence="2">The sequence shown here is derived from an EMBL/GenBank/DDBJ whole genome shotgun (WGS) entry which is preliminary data.</text>
</comment>
<reference evidence="2" key="2">
    <citation type="journal article" date="2023" name="Plants (Basel)">
        <title>Annotation of the Turnera subulata (Passifloraceae) Draft Genome Reveals the S-Locus Evolved after the Divergence of Turneroideae from Passifloroideae in a Stepwise Manner.</title>
        <authorList>
            <person name="Henning P.M."/>
            <person name="Roalson E.H."/>
            <person name="Mir W."/>
            <person name="McCubbin A.G."/>
            <person name="Shore J.S."/>
        </authorList>
    </citation>
    <scope>NUCLEOTIDE SEQUENCE</scope>
    <source>
        <strain evidence="2">F60SS</strain>
    </source>
</reference>